<reference evidence="1 2" key="1">
    <citation type="journal article" date="2019" name="Emerg. Microbes Infect.">
        <title>Comprehensive subspecies identification of 175 nontuberculous mycobacteria species based on 7547 genomic profiles.</title>
        <authorList>
            <person name="Matsumoto Y."/>
            <person name="Kinjo T."/>
            <person name="Motooka D."/>
            <person name="Nabeya D."/>
            <person name="Jung N."/>
            <person name="Uechi K."/>
            <person name="Horii T."/>
            <person name="Iida T."/>
            <person name="Fujita J."/>
            <person name="Nakamura S."/>
        </authorList>
    </citation>
    <scope>NUCLEOTIDE SEQUENCE [LARGE SCALE GENOMIC DNA]</scope>
    <source>
        <strain evidence="1 2">JCM 6396</strain>
    </source>
</reference>
<dbReference type="RefSeq" id="WP_098004714.1">
    <property type="nucleotide sequence ID" value="NZ_AP022563.1"/>
</dbReference>
<dbReference type="PANTHER" id="PTHR43201:SF32">
    <property type="entry name" value="2-SUCCINYLBENZOATE--COA LIGASE, CHLOROPLASTIC_PEROXISOMAL"/>
    <property type="match status" value="1"/>
</dbReference>
<dbReference type="Pfam" id="PF13193">
    <property type="entry name" value="AMP-binding_C"/>
    <property type="match status" value="1"/>
</dbReference>
<dbReference type="SUPFAM" id="SSF56801">
    <property type="entry name" value="Acetyl-CoA synthetase-like"/>
    <property type="match status" value="1"/>
</dbReference>
<sequence>MTWLEGVLATHTGSDRFAVIDEAAAVTGREFVGKIATATEFLTALNTADGQPVPALLTTNADSLALLLGGAAADKPLAPLNPRLTAAELDAVVRATGSPVLVTEPAFTPVADEVAATAGVRAVAVPRLPVSSSQVSAHCGAAAFHLHTSGTTGAPKPVPFTDEVLRARTEILCGLVGFTPDDRFATGSPLHHIGGLGNTLVAVAAGAAVLATSRFSTDWWRGLRRLEATHCLLVPTMIEMLLAEKLLDMVPLKTLIYGAAPITPHTLQRVLRVLPDIALVNLFGQTEGSPITCLGPDDHRRAAAGDGALLRTVGRPVPGLRLRIDEPDAAGVGEVLAAAPHLSVHADDGWLHTGDLGAVDADGYLHLHGRRHDMVVRGGENVYPLEVENVLAAHPGVGAVGVVGVPDARLGETLAAFIVPADPARPPAPAELATFTRARLAGFKVPAYWYPVDALPLNAAGKVLRTALRGQHVMESAQQPSFEGQ</sequence>
<keyword evidence="2" id="KW-1185">Reference proteome</keyword>
<dbReference type="InterPro" id="IPR042099">
    <property type="entry name" value="ANL_N_sf"/>
</dbReference>
<accession>A0A7I7JYK4</accession>
<evidence type="ECO:0000313" key="2">
    <source>
        <dbReference type="Proteomes" id="UP000467006"/>
    </source>
</evidence>
<dbReference type="InterPro" id="IPR025110">
    <property type="entry name" value="AMP-bd_C"/>
</dbReference>
<dbReference type="AlphaFoldDB" id="A0A7I7JYK4"/>
<dbReference type="InterPro" id="IPR045851">
    <property type="entry name" value="AMP-bd_C_sf"/>
</dbReference>
<dbReference type="OrthoDB" id="8870348at2"/>
<dbReference type="GO" id="GO:0006631">
    <property type="term" value="P:fatty acid metabolic process"/>
    <property type="evidence" value="ECO:0007669"/>
    <property type="project" value="TreeGrafter"/>
</dbReference>
<dbReference type="Proteomes" id="UP000467006">
    <property type="component" value="Chromosome"/>
</dbReference>
<dbReference type="CDD" id="cd04433">
    <property type="entry name" value="AFD_class_I"/>
    <property type="match status" value="1"/>
</dbReference>
<dbReference type="KEGG" id="mdu:MDUV_18570"/>
<gene>
    <name evidence="1" type="ORF">MDUV_18570</name>
</gene>
<dbReference type="Gene3D" id="3.30.300.30">
    <property type="match status" value="1"/>
</dbReference>
<dbReference type="GO" id="GO:0031956">
    <property type="term" value="F:medium-chain fatty acid-CoA ligase activity"/>
    <property type="evidence" value="ECO:0007669"/>
    <property type="project" value="TreeGrafter"/>
</dbReference>
<dbReference type="PANTHER" id="PTHR43201">
    <property type="entry name" value="ACYL-COA SYNTHETASE"/>
    <property type="match status" value="1"/>
</dbReference>
<dbReference type="InterPro" id="IPR000873">
    <property type="entry name" value="AMP-dep_synth/lig_dom"/>
</dbReference>
<dbReference type="Gene3D" id="3.40.50.12780">
    <property type="entry name" value="N-terminal domain of ligase-like"/>
    <property type="match status" value="1"/>
</dbReference>
<protein>
    <submittedName>
        <fullName evidence="1">Acyl-CoA synthetase</fullName>
    </submittedName>
</protein>
<dbReference type="EMBL" id="AP022563">
    <property type="protein sequence ID" value="BBX16997.1"/>
    <property type="molecule type" value="Genomic_DNA"/>
</dbReference>
<dbReference type="Pfam" id="PF00501">
    <property type="entry name" value="AMP-binding"/>
    <property type="match status" value="1"/>
</dbReference>
<organism evidence="1 2">
    <name type="scientific">Mycolicibacterium duvalii</name>
    <dbReference type="NCBI Taxonomy" id="39688"/>
    <lineage>
        <taxon>Bacteria</taxon>
        <taxon>Bacillati</taxon>
        <taxon>Actinomycetota</taxon>
        <taxon>Actinomycetes</taxon>
        <taxon>Mycobacteriales</taxon>
        <taxon>Mycobacteriaceae</taxon>
        <taxon>Mycolicibacterium</taxon>
    </lineage>
</organism>
<proteinExistence type="predicted"/>
<name>A0A7I7JYK4_9MYCO</name>
<evidence type="ECO:0000313" key="1">
    <source>
        <dbReference type="EMBL" id="BBX16997.1"/>
    </source>
</evidence>